<evidence type="ECO:0000256" key="2">
    <source>
        <dbReference type="SAM" id="Phobius"/>
    </source>
</evidence>
<dbReference type="EMBL" id="JALLAZ020000114">
    <property type="protein sequence ID" value="KAL3803416.1"/>
    <property type="molecule type" value="Genomic_DNA"/>
</dbReference>
<feature type="transmembrane region" description="Helical" evidence="2">
    <location>
        <begin position="419"/>
        <end position="438"/>
    </location>
</feature>
<feature type="transmembrane region" description="Helical" evidence="2">
    <location>
        <begin position="328"/>
        <end position="345"/>
    </location>
</feature>
<dbReference type="Pfam" id="PF06912">
    <property type="entry name" value="DUF1275"/>
    <property type="match status" value="1"/>
</dbReference>
<feature type="transmembrane region" description="Helical" evidence="2">
    <location>
        <begin position="444"/>
        <end position="461"/>
    </location>
</feature>
<feature type="compositionally biased region" description="Low complexity" evidence="1">
    <location>
        <begin position="101"/>
        <end position="113"/>
    </location>
</feature>
<feature type="region of interest" description="Disordered" evidence="1">
    <location>
        <begin position="27"/>
        <end position="74"/>
    </location>
</feature>
<evidence type="ECO:0000313" key="5">
    <source>
        <dbReference type="Proteomes" id="UP001530315"/>
    </source>
</evidence>
<keyword evidence="3" id="KW-0732">Signal</keyword>
<organism evidence="4 5">
    <name type="scientific">Stephanodiscus triporus</name>
    <dbReference type="NCBI Taxonomy" id="2934178"/>
    <lineage>
        <taxon>Eukaryota</taxon>
        <taxon>Sar</taxon>
        <taxon>Stramenopiles</taxon>
        <taxon>Ochrophyta</taxon>
        <taxon>Bacillariophyta</taxon>
        <taxon>Coscinodiscophyceae</taxon>
        <taxon>Thalassiosirophycidae</taxon>
        <taxon>Stephanodiscales</taxon>
        <taxon>Stephanodiscaceae</taxon>
        <taxon>Stephanodiscus</taxon>
    </lineage>
</organism>
<evidence type="ECO:0000256" key="3">
    <source>
        <dbReference type="SAM" id="SignalP"/>
    </source>
</evidence>
<comment type="caution">
    <text evidence="4">The sequence shown here is derived from an EMBL/GenBank/DDBJ whole genome shotgun (WGS) entry which is preliminary data.</text>
</comment>
<dbReference type="InterPro" id="IPR010699">
    <property type="entry name" value="DUF1275"/>
</dbReference>
<feature type="compositionally biased region" description="Low complexity" evidence="1">
    <location>
        <begin position="186"/>
        <end position="196"/>
    </location>
</feature>
<name>A0ABD3QU04_9STRA</name>
<evidence type="ECO:0000256" key="1">
    <source>
        <dbReference type="SAM" id="MobiDB-lite"/>
    </source>
</evidence>
<dbReference type="Proteomes" id="UP001530315">
    <property type="component" value="Unassembled WGS sequence"/>
</dbReference>
<gene>
    <name evidence="4" type="ORF">ACHAW5_001914</name>
</gene>
<keyword evidence="2" id="KW-0812">Transmembrane</keyword>
<sequence>MPSPTTRSFRGQVLIAAWSVVAAATASVIRPSPPPSSSSSALGKDHRDRRRRGGGGGGPSSSSGRRDDDDDAYGRRGRRRWLSTEDQLDILRLGFVPVERPSTTPSSSTTTTSGVVLGRRRWGGIGNDDGATTTIARSRVQRRRRGPDVGRGRKQLSTADKLDILRLGFIPPNPAGRGTDDDGGRTDAPPSSSADAISRFCRGGGGDGRGGALVEGDDDNNDYARRRRRRRDVSVVVLAFLAGTSNAICQRRFDCFASMMTGNVIAASTALSERRWDDALFRSSLVGGYAIGTACARSVESTCRDRRRRLRRMGDDGSAAGSDDDARHLGIVALIVAAIFAAAEITGGRNVPLLAAGYGMVYSSANRALGPTMTHVVTGHVTKLSESISDRFLPRGYDDDGPSSLSEARRRDRDGVRTSARVLSSFVAGVVVGVRLLNLLADDWGFPFFAIIGVIYALVLASI</sequence>
<feature type="region of interest" description="Disordered" evidence="1">
    <location>
        <begin position="98"/>
        <end position="201"/>
    </location>
</feature>
<proteinExistence type="predicted"/>
<keyword evidence="2" id="KW-1133">Transmembrane helix</keyword>
<feature type="chain" id="PRO_5044880892" evidence="3">
    <location>
        <begin position="24"/>
        <end position="463"/>
    </location>
</feature>
<protein>
    <submittedName>
        <fullName evidence="4">Uncharacterized protein</fullName>
    </submittedName>
</protein>
<dbReference type="AlphaFoldDB" id="A0ABD3QU04"/>
<keyword evidence="2" id="KW-0472">Membrane</keyword>
<evidence type="ECO:0000313" key="4">
    <source>
        <dbReference type="EMBL" id="KAL3803416.1"/>
    </source>
</evidence>
<keyword evidence="5" id="KW-1185">Reference proteome</keyword>
<feature type="signal peptide" evidence="3">
    <location>
        <begin position="1"/>
        <end position="23"/>
    </location>
</feature>
<reference evidence="4 5" key="1">
    <citation type="submission" date="2024-10" db="EMBL/GenBank/DDBJ databases">
        <title>Updated reference genomes for cyclostephanoid diatoms.</title>
        <authorList>
            <person name="Roberts W.R."/>
            <person name="Alverson A.J."/>
        </authorList>
    </citation>
    <scope>NUCLEOTIDE SEQUENCE [LARGE SCALE GENOMIC DNA]</scope>
    <source>
        <strain evidence="4 5">AJA276-08</strain>
    </source>
</reference>
<accession>A0ABD3QU04</accession>